<dbReference type="InterPro" id="IPR036390">
    <property type="entry name" value="WH_DNA-bd_sf"/>
</dbReference>
<dbReference type="PROSITE" id="PS01125">
    <property type="entry name" value="ROK"/>
    <property type="match status" value="1"/>
</dbReference>
<accession>A0A1D7Y461</accession>
<dbReference type="SUPFAM" id="SSF53067">
    <property type="entry name" value="Actin-like ATPase domain"/>
    <property type="match status" value="2"/>
</dbReference>
<dbReference type="InterPro" id="IPR000600">
    <property type="entry name" value="ROK"/>
</dbReference>
<organism evidence="2 3">
    <name type="scientific">Streptomyces fodineus</name>
    <dbReference type="NCBI Taxonomy" id="1904616"/>
    <lineage>
        <taxon>Bacteria</taxon>
        <taxon>Bacillati</taxon>
        <taxon>Actinomycetota</taxon>
        <taxon>Actinomycetes</taxon>
        <taxon>Kitasatosporales</taxon>
        <taxon>Streptomycetaceae</taxon>
        <taxon>Streptomyces</taxon>
    </lineage>
</organism>
<sequence length="385" mass="39112">MLRLLREHGPLTRGQLGTLCGLSRTTLYDVVAALMDNGTVVASVPEAARRKRGRPAELLALNSAAGHVLGIEFARRAVRVAAMDAGHEIVGTAGEPQASDTPWQDRVDTAWRLADALTGGTLRSGALNGIGVGVCGPAGSPDRCARRTPPHDTVAALVRERFGVPALIDKSTRLAALAETVWGAAAGEQNVLYLRLSHGVGGGLVVAGALHRGAHGASGEFGHVSVDPDGVRCACGGTGCLETVASVGAVLDAYRTAGGAAADVPELVAALDSGDRTAYAVLAQAGAHAGRVLADVCHAVGPDVIVVGGELVEAGPALMEPIERTLNTTVLRGSCGSLRVRPAGLGDSGAALGAIALLQQHMNHVVPGLRGTARAPRGPLSLLLR</sequence>
<gene>
    <name evidence="2" type="ORF">BFF78_04280</name>
</gene>
<dbReference type="Gene3D" id="1.10.10.10">
    <property type="entry name" value="Winged helix-like DNA-binding domain superfamily/Winged helix DNA-binding domain"/>
    <property type="match status" value="1"/>
</dbReference>
<evidence type="ECO:0000313" key="2">
    <source>
        <dbReference type="EMBL" id="AOR30375.1"/>
    </source>
</evidence>
<keyword evidence="3" id="KW-1185">Reference proteome</keyword>
<comment type="similarity">
    <text evidence="1">Belongs to the ROK (NagC/XylR) family.</text>
</comment>
<dbReference type="PANTHER" id="PTHR18964">
    <property type="entry name" value="ROK (REPRESSOR, ORF, KINASE) FAMILY"/>
    <property type="match status" value="1"/>
</dbReference>
<dbReference type="KEGG" id="spun:BFF78_04280"/>
<dbReference type="SUPFAM" id="SSF46785">
    <property type="entry name" value="Winged helix' DNA-binding domain"/>
    <property type="match status" value="1"/>
</dbReference>
<name>A0A1D7Y461_9ACTN</name>
<dbReference type="Gene3D" id="3.30.420.40">
    <property type="match status" value="2"/>
</dbReference>
<dbReference type="Proteomes" id="UP000094960">
    <property type="component" value="Chromosome"/>
</dbReference>
<evidence type="ECO:0000256" key="1">
    <source>
        <dbReference type="ARBA" id="ARBA00006479"/>
    </source>
</evidence>
<dbReference type="InterPro" id="IPR043129">
    <property type="entry name" value="ATPase_NBD"/>
</dbReference>
<evidence type="ECO:0000313" key="3">
    <source>
        <dbReference type="Proteomes" id="UP000094960"/>
    </source>
</evidence>
<dbReference type="InterPro" id="IPR049874">
    <property type="entry name" value="ROK_cs"/>
</dbReference>
<dbReference type="PANTHER" id="PTHR18964:SF149">
    <property type="entry name" value="BIFUNCTIONAL UDP-N-ACETYLGLUCOSAMINE 2-EPIMERASE_N-ACETYLMANNOSAMINE KINASE"/>
    <property type="match status" value="1"/>
</dbReference>
<dbReference type="Pfam" id="PF00480">
    <property type="entry name" value="ROK"/>
    <property type="match status" value="1"/>
</dbReference>
<protein>
    <submittedName>
        <fullName evidence="2">Crp/Fnr family transcriptional regulator</fullName>
    </submittedName>
</protein>
<dbReference type="AlphaFoldDB" id="A0A1D7Y461"/>
<dbReference type="InterPro" id="IPR036388">
    <property type="entry name" value="WH-like_DNA-bd_sf"/>
</dbReference>
<reference evidence="3" key="1">
    <citation type="submission" date="2016-09" db="EMBL/GenBank/DDBJ databases">
        <title>Streptomyces puniciscabiei strain:TW1S1 Genome sequencing and assembly.</title>
        <authorList>
            <person name="Kim M.-K."/>
            <person name="Kim S.B."/>
        </authorList>
    </citation>
    <scope>NUCLEOTIDE SEQUENCE [LARGE SCALE GENOMIC DNA]</scope>
    <source>
        <strain evidence="3">TW1S1</strain>
    </source>
</reference>
<dbReference type="EMBL" id="CP017248">
    <property type="protein sequence ID" value="AOR30375.1"/>
    <property type="molecule type" value="Genomic_DNA"/>
</dbReference>
<proteinExistence type="inferred from homology"/>